<reference evidence="7" key="1">
    <citation type="submission" date="2022-05" db="EMBL/GenBank/DDBJ databases">
        <title>Draft genome sequence of Clostridium tertium strain CP3 isolated from Peru.</title>
        <authorList>
            <person name="Hurtado R."/>
            <person name="Lima L."/>
            <person name="Sousa T."/>
            <person name="Jaiswal A.K."/>
            <person name="Tiwari S."/>
            <person name="Maturrano L."/>
            <person name="Brenig B."/>
            <person name="Azevedo V."/>
        </authorList>
    </citation>
    <scope>NUCLEOTIDE SEQUENCE</scope>
    <source>
        <strain evidence="7">CP3</strain>
    </source>
</reference>
<comment type="caution">
    <text evidence="7">The sequence shown here is derived from an EMBL/GenBank/DDBJ whole genome shotgun (WGS) entry which is preliminary data.</text>
</comment>
<evidence type="ECO:0000256" key="4">
    <source>
        <dbReference type="ARBA" id="ARBA00023136"/>
    </source>
</evidence>
<dbReference type="EMBL" id="JAMRYU010000009">
    <property type="protein sequence ID" value="MDC4240440.1"/>
    <property type="molecule type" value="Genomic_DNA"/>
</dbReference>
<feature type="transmembrane region" description="Helical" evidence="5">
    <location>
        <begin position="665"/>
        <end position="688"/>
    </location>
</feature>
<dbReference type="NCBIfam" id="TIGR03061">
    <property type="entry name" value="pip_yhgE_Nterm"/>
    <property type="match status" value="1"/>
</dbReference>
<feature type="domain" description="ABC-2 type transporter transmembrane" evidence="6">
    <location>
        <begin position="23"/>
        <end position="178"/>
    </location>
</feature>
<dbReference type="PANTHER" id="PTHR43077">
    <property type="entry name" value="TRANSPORT PERMEASE YVFS-RELATED"/>
    <property type="match status" value="1"/>
</dbReference>
<dbReference type="NCBIfam" id="TIGR03062">
    <property type="entry name" value="pip_yhgE_Cterm"/>
    <property type="match status" value="1"/>
</dbReference>
<dbReference type="Gene3D" id="3.40.1710.10">
    <property type="entry name" value="abc type-2 transporter like domain"/>
    <property type="match status" value="1"/>
</dbReference>
<dbReference type="InterPro" id="IPR051328">
    <property type="entry name" value="T7SS_ABC-Transporter"/>
</dbReference>
<keyword evidence="2 5" id="KW-0812">Transmembrane</keyword>
<feature type="transmembrane region" description="Helical" evidence="5">
    <location>
        <begin position="20"/>
        <end position="43"/>
    </location>
</feature>
<evidence type="ECO:0000256" key="5">
    <source>
        <dbReference type="SAM" id="Phobius"/>
    </source>
</evidence>
<dbReference type="InterPro" id="IPR017500">
    <property type="entry name" value="Phage_infect_YhgE_N"/>
</dbReference>
<dbReference type="Proteomes" id="UP001141183">
    <property type="component" value="Unassembled WGS sequence"/>
</dbReference>
<evidence type="ECO:0000313" key="8">
    <source>
        <dbReference type="Proteomes" id="UP001141183"/>
    </source>
</evidence>
<feature type="transmembrane region" description="Helical" evidence="5">
    <location>
        <begin position="724"/>
        <end position="743"/>
    </location>
</feature>
<dbReference type="GO" id="GO:0140359">
    <property type="term" value="F:ABC-type transporter activity"/>
    <property type="evidence" value="ECO:0007669"/>
    <property type="project" value="InterPro"/>
</dbReference>
<dbReference type="PANTHER" id="PTHR43077:SF5">
    <property type="entry name" value="PHAGE INFECTION PROTEIN"/>
    <property type="match status" value="1"/>
</dbReference>
<protein>
    <submittedName>
        <fullName evidence="7">YhgE/Pip domain-containing protein</fullName>
    </submittedName>
</protein>
<evidence type="ECO:0000256" key="1">
    <source>
        <dbReference type="ARBA" id="ARBA00004141"/>
    </source>
</evidence>
<dbReference type="RefSeq" id="WP_195624143.1">
    <property type="nucleotide sequence ID" value="NZ_JADMSE010000009.1"/>
</dbReference>
<accession>A0A9X4B076</accession>
<organism evidence="7 8">
    <name type="scientific">Clostridium tertium</name>
    <dbReference type="NCBI Taxonomy" id="1559"/>
    <lineage>
        <taxon>Bacteria</taxon>
        <taxon>Bacillati</taxon>
        <taxon>Bacillota</taxon>
        <taxon>Clostridia</taxon>
        <taxon>Eubacteriales</taxon>
        <taxon>Clostridiaceae</taxon>
        <taxon>Clostridium</taxon>
    </lineage>
</organism>
<comment type="subcellular location">
    <subcellularLocation>
        <location evidence="1">Membrane</location>
        <topology evidence="1">Multi-pass membrane protein</topology>
    </subcellularLocation>
</comment>
<feature type="transmembrane region" description="Helical" evidence="5">
    <location>
        <begin position="625"/>
        <end position="645"/>
    </location>
</feature>
<dbReference type="InterPro" id="IPR013525">
    <property type="entry name" value="ABC2_TM"/>
</dbReference>
<dbReference type="AlphaFoldDB" id="A0A9X4B076"/>
<keyword evidence="4 5" id="KW-0472">Membrane</keyword>
<name>A0A9X4B076_9CLOT</name>
<dbReference type="Pfam" id="PF12698">
    <property type="entry name" value="ABC2_membrane_3"/>
    <property type="match status" value="2"/>
</dbReference>
<evidence type="ECO:0000259" key="6">
    <source>
        <dbReference type="Pfam" id="PF12698"/>
    </source>
</evidence>
<keyword evidence="3 5" id="KW-1133">Transmembrane helix</keyword>
<feature type="transmembrane region" description="Helical" evidence="5">
    <location>
        <begin position="784"/>
        <end position="801"/>
    </location>
</feature>
<evidence type="ECO:0000256" key="3">
    <source>
        <dbReference type="ARBA" id="ARBA00022989"/>
    </source>
</evidence>
<dbReference type="SUPFAM" id="SSF58104">
    <property type="entry name" value="Methyl-accepting chemotaxis protein (MCP) signaling domain"/>
    <property type="match status" value="1"/>
</dbReference>
<feature type="transmembrane region" description="Helical" evidence="5">
    <location>
        <begin position="694"/>
        <end position="717"/>
    </location>
</feature>
<gene>
    <name evidence="7" type="ORF">NE398_09715</name>
</gene>
<dbReference type="InterPro" id="IPR023908">
    <property type="entry name" value="xxxLxxG_rpt"/>
</dbReference>
<evidence type="ECO:0000313" key="7">
    <source>
        <dbReference type="EMBL" id="MDC4240440.1"/>
    </source>
</evidence>
<sequence length="821" mass="87492">MNFLKIAGEDIKSIFKNRFIRVSIIAIIVVPLLYSLLYLYAFWDPYAKLEDVHIAVVNKDEGTILDGAKVNYGKDVEDELKNNKEIGWKITSEEDANKGLEGKEYYAKVVIPEDFSSNVISAKEGTPQVAKVDFISNDKKNFLASQINSKVEAELKAKITKKISSNYVEVAFDSLYEAKDGLTQAADGSKQIYDGLRTMNEKVPTLVDGANKLGDGSSQLLGGQVALNDGIGTLIGGAKALNSGLGQVYEKVPTLSDGVNALAKGTGDLKSGISEASSGANQLSDGSKNIYNAYTGKIYPAVGQLKAGANELNSGLSAGQEDIAKLYEGANRVTAGSDPLVAGYSKIETGINELINGVSDSVNATTMIQQALENAASPSTSEEDKNKSIQQALQIINKIQSNSKENAPKIQRLAERSKSFEKSLNDYSQGSKNLASGTTSLISKVGTVKDGISQLNAGLNGLYANLDPKTSEFGVGLKAISDNMGNLNVGLNKLNVGASQLNDGTSALKSNIPTLASGITALYDGSNELANGSVKLADGSNQLVSGQKALNDGISQLTASVPELSDGVKKLYDGSNELTTKLNEGSDKMKDGLVNPSNTMGEFASEPINMAFDSINKIPNYGTGFAPYFIPLSLWIGAIMMFFVIPSKVKDEENLSKFDRVVGKYLSYAFVGVLQAILVSVVVIMLGLEASNVFAYIGTNIFLSLVFVSIIQCLISLLGDAGRLLGIILLILQLTACAGTFPLEVVPKFFRVINPFMPFTYAVEALREVISADVINYSVIGKDFLILGLILVVFLTISVALKNVGEKIAGKIEGRKSEVTA</sequence>
<dbReference type="GO" id="GO:0016020">
    <property type="term" value="C:membrane"/>
    <property type="evidence" value="ECO:0007669"/>
    <property type="project" value="UniProtKB-SubCell"/>
</dbReference>
<feature type="domain" description="ABC-2 type transporter transmembrane" evidence="6">
    <location>
        <begin position="531"/>
        <end position="799"/>
    </location>
</feature>
<dbReference type="NCBIfam" id="TIGR03057">
    <property type="entry name" value="xxxLxxG_by_4"/>
    <property type="match status" value="4"/>
</dbReference>
<evidence type="ECO:0000256" key="2">
    <source>
        <dbReference type="ARBA" id="ARBA00022692"/>
    </source>
</evidence>
<keyword evidence="8" id="KW-1185">Reference proteome</keyword>
<proteinExistence type="predicted"/>
<dbReference type="Gene3D" id="1.10.287.950">
    <property type="entry name" value="Methyl-accepting chemotaxis protein"/>
    <property type="match status" value="1"/>
</dbReference>
<dbReference type="InterPro" id="IPR017501">
    <property type="entry name" value="Phage_infect_YhgE_C"/>
</dbReference>